<reference evidence="1 2" key="1">
    <citation type="journal article" date="2018" name="Sci. Rep.">
        <title>Genomic signatures of local adaptation to the degree of environmental predictability in rotifers.</title>
        <authorList>
            <person name="Franch-Gras L."/>
            <person name="Hahn C."/>
            <person name="Garcia-Roger E.M."/>
            <person name="Carmona M.J."/>
            <person name="Serra M."/>
            <person name="Gomez A."/>
        </authorList>
    </citation>
    <scope>NUCLEOTIDE SEQUENCE [LARGE SCALE GENOMIC DNA]</scope>
    <source>
        <strain evidence="1">HYR1</strain>
    </source>
</reference>
<accession>A0A3M7RQT1</accession>
<sequence>MTQNYNRIAFTRSSNFWLLNQKIIGNNCHKFQSKLTVCKSANKINSEIEKNQYQINKTVLFYVPISNYYLIEEYINFSFEKRAALSNGLRKISKAIYSNKFN</sequence>
<dbReference type="Proteomes" id="UP000276133">
    <property type="component" value="Unassembled WGS sequence"/>
</dbReference>
<proteinExistence type="predicted"/>
<organism evidence="1 2">
    <name type="scientific">Brachionus plicatilis</name>
    <name type="common">Marine rotifer</name>
    <name type="synonym">Brachionus muelleri</name>
    <dbReference type="NCBI Taxonomy" id="10195"/>
    <lineage>
        <taxon>Eukaryota</taxon>
        <taxon>Metazoa</taxon>
        <taxon>Spiralia</taxon>
        <taxon>Gnathifera</taxon>
        <taxon>Rotifera</taxon>
        <taxon>Eurotatoria</taxon>
        <taxon>Monogononta</taxon>
        <taxon>Pseudotrocha</taxon>
        <taxon>Ploima</taxon>
        <taxon>Brachionidae</taxon>
        <taxon>Brachionus</taxon>
    </lineage>
</organism>
<dbReference type="EMBL" id="REGN01002841">
    <property type="protein sequence ID" value="RNA25901.1"/>
    <property type="molecule type" value="Genomic_DNA"/>
</dbReference>
<comment type="caution">
    <text evidence="1">The sequence shown here is derived from an EMBL/GenBank/DDBJ whole genome shotgun (WGS) entry which is preliminary data.</text>
</comment>
<keyword evidence="2" id="KW-1185">Reference proteome</keyword>
<gene>
    <name evidence="1" type="ORF">BpHYR1_013155</name>
</gene>
<protein>
    <submittedName>
        <fullName evidence="1">Uncharacterized protein</fullName>
    </submittedName>
</protein>
<evidence type="ECO:0000313" key="1">
    <source>
        <dbReference type="EMBL" id="RNA25901.1"/>
    </source>
</evidence>
<dbReference type="AlphaFoldDB" id="A0A3M7RQT1"/>
<evidence type="ECO:0000313" key="2">
    <source>
        <dbReference type="Proteomes" id="UP000276133"/>
    </source>
</evidence>
<name>A0A3M7RQT1_BRAPC</name>